<name>F8FAI4_PAEMK</name>
<gene>
    <name evidence="1" type="ordered locus">KNP414_02512</name>
</gene>
<dbReference type="EMBL" id="CP002869">
    <property type="protein sequence ID" value="AEI41073.1"/>
    <property type="molecule type" value="Genomic_DNA"/>
</dbReference>
<sequence>MLTARPAFHSFILHYLPLPRNLSRRVQVWRRQLTGYAKDAHPVG</sequence>
<dbReference type="HOGENOM" id="CLU_3219501_0_0_9"/>
<reference evidence="2" key="1">
    <citation type="submission" date="2011-06" db="EMBL/GenBank/DDBJ databases">
        <title>Complete genome sequence of Paenibacillus mucilaginosus KNP414.</title>
        <authorList>
            <person name="Wang J."/>
            <person name="Hu S."/>
            <person name="Hu X."/>
            <person name="Zhang B."/>
            <person name="Dong D."/>
            <person name="Zhang S."/>
            <person name="Zhao K."/>
            <person name="Wu D."/>
        </authorList>
    </citation>
    <scope>NUCLEOTIDE SEQUENCE [LARGE SCALE GENOMIC DNA]</scope>
    <source>
        <strain evidence="2">KNP414</strain>
    </source>
</reference>
<dbReference type="Proteomes" id="UP000006620">
    <property type="component" value="Chromosome"/>
</dbReference>
<evidence type="ECO:0000313" key="1">
    <source>
        <dbReference type="EMBL" id="AEI41073.1"/>
    </source>
</evidence>
<evidence type="ECO:0000313" key="2">
    <source>
        <dbReference type="Proteomes" id="UP000006620"/>
    </source>
</evidence>
<organism evidence="1 2">
    <name type="scientific">Paenibacillus mucilaginosus (strain KNP414)</name>
    <dbReference type="NCBI Taxonomy" id="1036673"/>
    <lineage>
        <taxon>Bacteria</taxon>
        <taxon>Bacillati</taxon>
        <taxon>Bacillota</taxon>
        <taxon>Bacilli</taxon>
        <taxon>Bacillales</taxon>
        <taxon>Paenibacillaceae</taxon>
        <taxon>Paenibacillus</taxon>
    </lineage>
</organism>
<accession>F8FAI4</accession>
<dbReference type="AlphaFoldDB" id="F8FAI4"/>
<protein>
    <submittedName>
        <fullName evidence="1">Uncharacterized protein</fullName>
    </submittedName>
</protein>
<dbReference type="KEGG" id="pms:KNP414_02512"/>
<proteinExistence type="predicted"/>
<reference evidence="1 2" key="2">
    <citation type="journal article" date="2013" name="Genome Announc.">
        <title>Genome Sequence of Growth-Improving Paenibacillus mucilaginosus Strain KNP414.</title>
        <authorList>
            <person name="Lu J.J."/>
            <person name="Wang J.F."/>
            <person name="Hu X.F."/>
        </authorList>
    </citation>
    <scope>NUCLEOTIDE SEQUENCE [LARGE SCALE GENOMIC DNA]</scope>
    <source>
        <strain evidence="1 2">KNP414</strain>
    </source>
</reference>